<dbReference type="EMBL" id="HG723717">
    <property type="protein sequence ID" value="CDJ66672.1"/>
    <property type="molecule type" value="Genomic_DNA"/>
</dbReference>
<evidence type="ECO:0000313" key="4">
    <source>
        <dbReference type="Proteomes" id="UP000030754"/>
    </source>
</evidence>
<proteinExistence type="evidence at transcript level"/>
<reference evidence="2" key="1">
    <citation type="submission" date="2013-10" db="EMBL/GenBank/DDBJ databases">
        <title>Genomic analysis of the causative agents of coccidiosis in chickens.</title>
        <authorList>
            <person name="Reid A.J."/>
            <person name="Blake D."/>
            <person name="Billington K."/>
            <person name="Browne H."/>
            <person name="Dunn M."/>
            <person name="Hung S."/>
            <person name="Kawahara F."/>
            <person name="Miranda-Saavedra D."/>
            <person name="Mourier T."/>
            <person name="Nagra H."/>
            <person name="Otto T.D."/>
            <person name="Rawlings N."/>
            <person name="Sanchez A."/>
            <person name="Sanders M."/>
            <person name="Subramaniam C."/>
            <person name="Tay Y."/>
            <person name="Dear P."/>
            <person name="Doerig C."/>
            <person name="Gruber A."/>
            <person name="Parkinson J."/>
            <person name="Shirley M."/>
            <person name="Wan K.L."/>
            <person name="Berriman M."/>
            <person name="Tomley F."/>
            <person name="Pain A."/>
        </authorList>
    </citation>
    <scope>NUCLEOTIDE SEQUENCE [LARGE SCALE GENOMIC DNA]</scope>
    <source>
        <strain evidence="2">Houghton</strain>
    </source>
</reference>
<feature type="chain" id="PRO_5042458724" evidence="1">
    <location>
        <begin position="19"/>
        <end position="170"/>
    </location>
</feature>
<keyword evidence="4" id="KW-1185">Reference proteome</keyword>
<evidence type="ECO:0000313" key="2">
    <source>
        <dbReference type="EMBL" id="CDJ66672.1"/>
    </source>
</evidence>
<reference evidence="2" key="2">
    <citation type="submission" date="2013-10" db="EMBL/GenBank/DDBJ databases">
        <authorList>
            <person name="Aslett M."/>
        </authorList>
    </citation>
    <scope>NUCLEOTIDE SEQUENCE [LARGE SCALE GENOMIC DNA]</scope>
    <source>
        <strain evidence="2">Houghton</strain>
    </source>
</reference>
<protein>
    <submittedName>
        <fullName evidence="2 3">Eimeria-specific protein</fullName>
    </submittedName>
</protein>
<dbReference type="AlphaFoldDB" id="U6MR38"/>
<reference evidence="3" key="3">
    <citation type="submission" date="2023-06" db="EMBL/GenBank/DDBJ databases">
        <authorList>
            <person name="Wang L."/>
            <person name="Wang F."/>
            <person name="Chen C."/>
            <person name="Cai W."/>
            <person name="Feng Q."/>
            <person name="Ye Z."/>
            <person name="Liu D."/>
            <person name="Xu J."/>
            <person name="Tao J."/>
            <person name="Hou Z."/>
            <person name="Su S."/>
        </authorList>
    </citation>
    <scope>NUCLEOTIDE SEQUENCE</scope>
    <source>
        <strain evidence="3">Yangzhou</strain>
    </source>
</reference>
<accession>U6MR38</accession>
<dbReference type="Proteomes" id="UP000030754">
    <property type="component" value="Unassembled WGS sequence"/>
</dbReference>
<organism evidence="2 4">
    <name type="scientific">Eimeria necatrix</name>
    <dbReference type="NCBI Taxonomy" id="51315"/>
    <lineage>
        <taxon>Eukaryota</taxon>
        <taxon>Sar</taxon>
        <taxon>Alveolata</taxon>
        <taxon>Apicomplexa</taxon>
        <taxon>Conoidasida</taxon>
        <taxon>Coccidia</taxon>
        <taxon>Eucoccidiorida</taxon>
        <taxon>Eimeriorina</taxon>
        <taxon>Eimeriidae</taxon>
        <taxon>Eimeria</taxon>
    </lineage>
</organism>
<dbReference type="GeneID" id="25472521"/>
<name>U6MR38_9EIME</name>
<evidence type="ECO:0000313" key="3">
    <source>
        <dbReference type="EMBL" id="WMD29386.1"/>
    </source>
</evidence>
<dbReference type="EMBL" id="OR105508">
    <property type="protein sequence ID" value="WMD29386.1"/>
    <property type="molecule type" value="mRNA"/>
</dbReference>
<evidence type="ECO:0000256" key="1">
    <source>
        <dbReference type="SAM" id="SignalP"/>
    </source>
</evidence>
<dbReference type="VEuPathDB" id="ToxoDB:ENH_00023510"/>
<keyword evidence="1" id="KW-0732">Signal</keyword>
<dbReference type="OrthoDB" id="345980at2759"/>
<sequence length="170" mass="18525">MKGLFFTVALGAAVAVNASEDGSSNSGNKMKPEDLSAIFNGEGSQIDWSAFSPEALGMHLNYDEMSQQELDNVVDAFIRLGLISPEERETFAASLVDPMMRSMLQTVNENWPETIQKIIKDPDYLKFLSQFQSSIDENALATIVGLKEGLSGAIRQKEQQEEGSAGSGEQ</sequence>
<gene>
    <name evidence="2" type="ORF">ENH_00023510</name>
</gene>
<feature type="signal peptide" evidence="1">
    <location>
        <begin position="1"/>
        <end position="18"/>
    </location>
</feature>
<dbReference type="RefSeq" id="XP_013435139.1">
    <property type="nucleotide sequence ID" value="XM_013579685.1"/>
</dbReference>